<evidence type="ECO:0000256" key="3">
    <source>
        <dbReference type="PROSITE-ProRule" id="PRU00023"/>
    </source>
</evidence>
<evidence type="ECO:0000256" key="2">
    <source>
        <dbReference type="ARBA" id="ARBA00023043"/>
    </source>
</evidence>
<feature type="repeat" description="ANK" evidence="3">
    <location>
        <begin position="39"/>
        <end position="71"/>
    </location>
</feature>
<feature type="coiled-coil region" evidence="4">
    <location>
        <begin position="611"/>
        <end position="638"/>
    </location>
</feature>
<sequence length="1287" mass="148681">MLILIKIYQTTGLSGVKKYLQDNNINLMNNNSINEVDANGFTALYLACINNHLDLVRFLLENGANPNCKTRSGWTPLLYAASEQKTEMMSLLLDYRADPHVFDSSFNTPLDLAKKSRDWVYYHPQFEFASQLEDYGWLIDEYEKLNQIVKRMEASPAQSPAPVLKDFKTLTQEGVAIQDLAHLEKKELLRLGSQLQLSFQQTETQEKIQFPIDYNMSPPELIHSILNNYPGMIVGESHGHEAPKRFLIENLNLLADEGVSTIFLEHLCLEECGELLESYLTSTEDTELPAPLKKRLYEQDYHRELKDSPYNFTNLVKAVKQYNLAHPDKLIRIVLFDTKTSYSIMGSTSDTKRERAMNYLAHITIEKEKARFEANNPGKEFKYVGFMGETHTNNFNNTVGVAVYQKIPGILVDQIDDEKRQERAPLRKPDYRYWMFSKPEAVSSLNFDEQLKMKYVLNLLQYIDTLIPYISDEEELNKINNLFMEVLELKRKPSNLNNPILENTISRLVGLSPEELREDYKKHTALTHKIHQILTQRVQSHEEYGEILLAQQFIQSNPLPTRENQSERSRISKLLELYELRGELFKEYNRVLQLTNLVQNELAKKMLVPDYNLSVEKKQNERNLIKELKERRAILDEIMAKAAISPQEQGYVISKNLGSLHQHIDSTITHTIERCTTLEMIPHPVHFSTGVWANLIVTSLRQTLEHETELSELQFETADKAHEKLLYPLYSINENKRNDILMSIFHQVADFPPQKRKEFLRYLHLQLSKQEDGRNDEQIKNDINFLLNCEHNPPKLLIRMQDLKDQWEFILPQDTIPFIPLFASADSYARLANYLLELAGNNPPENVSILQTFTMQFLLNDVGPNVSLDQDTLDQMNTYLADLISMYFDSKMSDTLERKQMIQREIYRSPSANLWVKEIQANQSEPPLPDNPLNFYAFAEHLYQLRDFVHLNINQISQNKVNFFMPHRVQDYLDKNHSCILQPSFTDPGKLNVQFREAPANGHRQVVINIPHLFFWIMDADVGTRYSIKDYLQIYFNIEKEYTDICQNTNLSNAENHIRNRINNLMGEAQVSRTPPINSSYSGVGLFGTGYAKKENSLECLVLENAFRTSYNEIATAFPQLNWPVIDNINLKFVQLEVKQCNNQFELNLSLLESSNNNNNNAYSQNNRNLPIPPLLARALIQISQPQNLVSLLSSLPEGSIHISNRDPSSISIYIKHAQGVHQYSLQTTAANTLVDQNNNSYANLNSFLATAVSFYRLPQINSISTLDLLGCQLNILNQENNQYRPI</sequence>
<feature type="repeat" description="ANK" evidence="3">
    <location>
        <begin position="72"/>
        <end position="104"/>
    </location>
</feature>
<dbReference type="CDD" id="cd14729">
    <property type="entry name" value="RtxA-like"/>
    <property type="match status" value="1"/>
</dbReference>
<reference evidence="5 6" key="1">
    <citation type="submission" date="2018-06" db="EMBL/GenBank/DDBJ databases">
        <authorList>
            <consortium name="Pathogen Informatics"/>
            <person name="Doyle S."/>
        </authorList>
    </citation>
    <scope>NUCLEOTIDE SEQUENCE [LARGE SCALE GENOMIC DNA]</scope>
    <source>
        <strain evidence="5 6">NCTC11370</strain>
    </source>
</reference>
<dbReference type="STRING" id="1094715.GCA_000236165_01084"/>
<name>A0A377G975_9GAMM</name>
<accession>A0A377G975</accession>
<protein>
    <submittedName>
        <fullName evidence="5">Ribulose-5-phosphate 4-epimerase and related epimerases and aldolases</fullName>
    </submittedName>
</protein>
<keyword evidence="1" id="KW-0677">Repeat</keyword>
<keyword evidence="6" id="KW-1185">Reference proteome</keyword>
<dbReference type="PROSITE" id="PS50088">
    <property type="entry name" value="ANK_REPEAT"/>
    <property type="match status" value="2"/>
</dbReference>
<evidence type="ECO:0000256" key="1">
    <source>
        <dbReference type="ARBA" id="ARBA00022737"/>
    </source>
</evidence>
<evidence type="ECO:0000256" key="4">
    <source>
        <dbReference type="SAM" id="Coils"/>
    </source>
</evidence>
<keyword evidence="2 3" id="KW-0040">ANK repeat</keyword>
<organism evidence="5 6">
    <name type="scientific">Fluoribacter dumoffii</name>
    <dbReference type="NCBI Taxonomy" id="463"/>
    <lineage>
        <taxon>Bacteria</taxon>
        <taxon>Pseudomonadati</taxon>
        <taxon>Pseudomonadota</taxon>
        <taxon>Gammaproteobacteria</taxon>
        <taxon>Legionellales</taxon>
        <taxon>Legionellaceae</taxon>
        <taxon>Fluoribacter</taxon>
    </lineage>
</organism>
<dbReference type="SMART" id="SM00248">
    <property type="entry name" value="ANK"/>
    <property type="match status" value="2"/>
</dbReference>
<dbReference type="Pfam" id="PF12796">
    <property type="entry name" value="Ank_2"/>
    <property type="match status" value="1"/>
</dbReference>
<dbReference type="Gene3D" id="3.40.50.11550">
    <property type="match status" value="1"/>
</dbReference>
<proteinExistence type="predicted"/>
<evidence type="ECO:0000313" key="6">
    <source>
        <dbReference type="Proteomes" id="UP000254554"/>
    </source>
</evidence>
<dbReference type="GeneID" id="93292083"/>
<dbReference type="InterPro" id="IPR036770">
    <property type="entry name" value="Ankyrin_rpt-contain_sf"/>
</dbReference>
<dbReference type="PANTHER" id="PTHR24171:SF9">
    <property type="entry name" value="ANKYRIN REPEAT DOMAIN-CONTAINING PROTEIN 39"/>
    <property type="match status" value="1"/>
</dbReference>
<dbReference type="Gene3D" id="1.25.40.20">
    <property type="entry name" value="Ankyrin repeat-containing domain"/>
    <property type="match status" value="1"/>
</dbReference>
<dbReference type="Proteomes" id="UP000254554">
    <property type="component" value="Unassembled WGS sequence"/>
</dbReference>
<dbReference type="PANTHER" id="PTHR24171">
    <property type="entry name" value="ANKYRIN REPEAT DOMAIN-CONTAINING PROTEIN 39-RELATED"/>
    <property type="match status" value="1"/>
</dbReference>
<dbReference type="PROSITE" id="PS50297">
    <property type="entry name" value="ANK_REP_REGION"/>
    <property type="match status" value="2"/>
</dbReference>
<dbReference type="SUPFAM" id="SSF159501">
    <property type="entry name" value="EreA/ChaN-like"/>
    <property type="match status" value="1"/>
</dbReference>
<gene>
    <name evidence="5" type="ORF">NCTC11370_01339</name>
</gene>
<keyword evidence="4" id="KW-0175">Coiled coil</keyword>
<dbReference type="SUPFAM" id="SSF48403">
    <property type="entry name" value="Ankyrin repeat"/>
    <property type="match status" value="1"/>
</dbReference>
<dbReference type="RefSeq" id="WP_019349734.1">
    <property type="nucleotide sequence ID" value="NZ_UGGT01000001.1"/>
</dbReference>
<dbReference type="OrthoDB" id="5653126at2"/>
<evidence type="ECO:0000313" key="5">
    <source>
        <dbReference type="EMBL" id="STO21274.1"/>
    </source>
</evidence>
<dbReference type="EMBL" id="UGGT01000001">
    <property type="protein sequence ID" value="STO21274.1"/>
    <property type="molecule type" value="Genomic_DNA"/>
</dbReference>
<dbReference type="InterPro" id="IPR002110">
    <property type="entry name" value="Ankyrin_rpt"/>
</dbReference>